<dbReference type="InterPro" id="IPR018891">
    <property type="entry name" value="AIPR_C"/>
</dbReference>
<evidence type="ECO:0000313" key="2">
    <source>
        <dbReference type="EMBL" id="TCO43794.1"/>
    </source>
</evidence>
<dbReference type="EMBL" id="SLWS01000026">
    <property type="protein sequence ID" value="TCO43794.1"/>
    <property type="molecule type" value="Genomic_DNA"/>
</dbReference>
<dbReference type="Proteomes" id="UP000295680">
    <property type="component" value="Unassembled WGS sequence"/>
</dbReference>
<protein>
    <submittedName>
        <fullName evidence="2">AIPR protein</fullName>
    </submittedName>
</protein>
<proteinExistence type="predicted"/>
<evidence type="ECO:0000313" key="3">
    <source>
        <dbReference type="Proteomes" id="UP000295680"/>
    </source>
</evidence>
<dbReference type="RefSeq" id="WP_132126476.1">
    <property type="nucleotide sequence ID" value="NZ_SLWS01000026.1"/>
</dbReference>
<dbReference type="OrthoDB" id="9806213at2"/>
<reference evidence="2 3" key="1">
    <citation type="submission" date="2019-03" db="EMBL/GenBank/DDBJ databases">
        <title>Genomic Encyclopedia of Type Strains, Phase IV (KMG-IV): sequencing the most valuable type-strain genomes for metagenomic binning, comparative biology and taxonomic classification.</title>
        <authorList>
            <person name="Goeker M."/>
        </authorList>
    </citation>
    <scope>NUCLEOTIDE SEQUENCE [LARGE SCALE GENOMIC DNA]</scope>
    <source>
        <strain evidence="2 3">DSM 45934</strain>
    </source>
</reference>
<comment type="caution">
    <text evidence="2">The sequence shown here is derived from an EMBL/GenBank/DDBJ whole genome shotgun (WGS) entry which is preliminary data.</text>
</comment>
<name>A0A4R2IGC1_9PSEU</name>
<dbReference type="Pfam" id="PF10592">
    <property type="entry name" value="AIPR"/>
    <property type="match status" value="1"/>
</dbReference>
<gene>
    <name evidence="2" type="ORF">EV192_1269</name>
</gene>
<keyword evidence="3" id="KW-1185">Reference proteome</keyword>
<accession>A0A4R2IGC1</accession>
<feature type="domain" description="Abortive phage infection protein C-terminal" evidence="1">
    <location>
        <begin position="179"/>
        <end position="331"/>
    </location>
</feature>
<organism evidence="2 3">
    <name type="scientific">Actinocrispum wychmicini</name>
    <dbReference type="NCBI Taxonomy" id="1213861"/>
    <lineage>
        <taxon>Bacteria</taxon>
        <taxon>Bacillati</taxon>
        <taxon>Actinomycetota</taxon>
        <taxon>Actinomycetes</taxon>
        <taxon>Pseudonocardiales</taxon>
        <taxon>Pseudonocardiaceae</taxon>
        <taxon>Actinocrispum</taxon>
    </lineage>
</organism>
<dbReference type="AlphaFoldDB" id="A0A4R2IGC1"/>
<evidence type="ECO:0000259" key="1">
    <source>
        <dbReference type="Pfam" id="PF10592"/>
    </source>
</evidence>
<sequence>MTDGHDDLGVDAVTYSVATNELWLIQAKWSEKGRAVFSVADAARLIHGFRALGNFEFDRMNARLQTFADQVCRMLTTPDVRVHLVAAVMAESGVARTVRDMIDVEASELPYSIDFRVLSAADFHVAVRDHLRPGPVSIEATFTDGWFAHEHPYRSYMGIVKGSEVARWYLANGPALMAHNARRLLAADEVSVNLLTSPLKNPDHFLFFNNGLTVMCDSVVLEPLAASGQTEPVRLRLNNAVVVNGVQTTLALYRTYGSNPGSLADLRVMLRVVVAEGTPDGFAEAITAATNTQHRMEPRDFVALDELQARIREDFKVSLNKDYALRRGQSQPAPETGCTVDEAALALACAHPDPALISRALSSTDFLWKHAPDGAYTELFGHRPSAWEIWHSVQRLRSLRKAVHERAFQLNGRLAAIAEKGDLVIAHILFQRASLKDDVPAVLSVLNSSIDNRFGSIGFISAVFGSPARRTELITAAVSSIDKAQEQDIDV</sequence>